<proteinExistence type="predicted"/>
<evidence type="ECO:0000313" key="9">
    <source>
        <dbReference type="Proteomes" id="UP000318294"/>
    </source>
</evidence>
<gene>
    <name evidence="8" type="primary">tamB</name>
    <name evidence="8" type="ORF">Tchar_01214</name>
</gene>
<evidence type="ECO:0000256" key="6">
    <source>
        <dbReference type="SAM" id="Phobius"/>
    </source>
</evidence>
<dbReference type="GO" id="GO:0009306">
    <property type="term" value="P:protein secretion"/>
    <property type="evidence" value="ECO:0007669"/>
    <property type="project" value="InterPro"/>
</dbReference>
<feature type="transmembrane region" description="Helical" evidence="6">
    <location>
        <begin position="39"/>
        <end position="65"/>
    </location>
</feature>
<comment type="caution">
    <text evidence="8">The sequence shown here is derived from an EMBL/GenBank/DDBJ whole genome shotgun (WGS) entry which is preliminary data.</text>
</comment>
<keyword evidence="2 6" id="KW-0812">Transmembrane</keyword>
<sequence length="1310" mass="141506">MMHITGSTPSDAAEPIPARNVDLGNARGHFWMRGRLRRLAVGILAAAGALAGLLLALLIAALTWLRQDTSLPQALTWGQRWLGPEWQLTWSGARGPLAVGGEIDTLRLDGPSFSLHVEGLHWRWAADFWPRLWRERRVALQTLGARIVTLRRERVHPDTTGLPPPPEARALRLPWLAALQVPIHLTRLDSDGVTVEQLQAEYRYVGSNGAAADPTPPASAHADASSLAPTAQNHSAVRAANDATTVSHTLVIETATVRLTHPSGQLRWRGHATLALQAGSQVTVAFDAKGQWSGQRIGWPAQAGPMQLRLDGPLRTDAALRAALTWHAERSGNAPAMTLSADLTVAPWAAWPVRALTLDTQALDLALLWPGAPHTHLSGTARWQPDADAADGTSGRLRASLRNARSAPWNRGGLPLDSADLILRHDGSTLIIEALQARLAQGQLTARANAVPPAEGRLTVDAVHTLSLTLHDLDPARVWAGLDATPLQAVLQWQRGNTARHSAAVPATFDASLRWGATLHAHARGRWYPGQQVTGTLAATVPGARLEAEGALPLGQRLLALPHGGQLALRGDDLSHLRRWLQDGAARASAIAPELAQRIARAADAVPDGDVMVQAHWGSRLPLRDARGADPWRLMLSSHRLQWPPMGDTRDRPLRVQTMRFEATGEGHRAHLRASATLPRTPRTLRLALPDATVAWSGENPHTARVWANDVPLLVHAGDASAQLRLQHLVWEAGVVQLAGQTGSLPLTPWLAALGFEPPADAALQPDASFALGAQWDVTLPLTAEAARRTRPHLAVTLQRNHGDVWLRALTEVEPAPAAGLREAFAHLRWDGATAQARLRWDSRLGGDADIQLTLNWPASHQATMATLPWLPPPDAAVRGTARLRTPPLAVLTPWLPPGWRIDGQLQANVAISGSWSEPDWSGALTGDDIRLTQRADGIDWRVSPLRATVADHRLTLQALTLRTAANDPADDIGGTLQLSGWAQWDAETRTPRVALTARADRWRPLARVDRRVVLSGMLDMRAQQRHLDLGGQLRLDTLRWLLPSEDTPTLSADVVVRGRTPSAMPSLWPAGWTGSVDLGIDLGADARISGRGLDTGLRGTLHWRQRDDLAPQLVGEVRTVDGHYRIYGQRLTLTHGVLRFNGAIDNPALDLLATRTASQQTVGVAVTGTAQVPRVRLYADPALPETDILAWLILGRPLSGAGVEAALVQRAALALLSARQGGSPSLPARLGLDELSVDTGGPQGDGSVRAASVSLGKRLSDRLYLGYQRSVFGLVGTVSVLYDLSRHLTLRARAGDEQGVELLYQRRYD</sequence>
<keyword evidence="9" id="KW-1185">Reference proteome</keyword>
<protein>
    <submittedName>
        <fullName evidence="8">Translocation and assembly module TamB</fullName>
    </submittedName>
</protein>
<evidence type="ECO:0000313" key="8">
    <source>
        <dbReference type="EMBL" id="TSE34710.1"/>
    </source>
</evidence>
<dbReference type="Proteomes" id="UP000318294">
    <property type="component" value="Unassembled WGS sequence"/>
</dbReference>
<evidence type="ECO:0000256" key="5">
    <source>
        <dbReference type="SAM" id="MobiDB-lite"/>
    </source>
</evidence>
<dbReference type="PANTHER" id="PTHR36985">
    <property type="entry name" value="TRANSLOCATION AND ASSEMBLY MODULE SUBUNIT TAMB"/>
    <property type="match status" value="1"/>
</dbReference>
<dbReference type="Pfam" id="PF04357">
    <property type="entry name" value="TamB"/>
    <property type="match status" value="1"/>
</dbReference>
<feature type="region of interest" description="Disordered" evidence="5">
    <location>
        <begin position="209"/>
        <end position="235"/>
    </location>
</feature>
<dbReference type="InterPro" id="IPR007452">
    <property type="entry name" value="TamB_C"/>
</dbReference>
<keyword evidence="4 6" id="KW-0472">Membrane</keyword>
<comment type="subcellular location">
    <subcellularLocation>
        <location evidence="1">Membrane</location>
        <topology evidence="1">Single-pass membrane protein</topology>
    </subcellularLocation>
</comment>
<organism evidence="8 9">
    <name type="scientific">Tepidimonas charontis</name>
    <dbReference type="NCBI Taxonomy" id="2267262"/>
    <lineage>
        <taxon>Bacteria</taxon>
        <taxon>Pseudomonadati</taxon>
        <taxon>Pseudomonadota</taxon>
        <taxon>Betaproteobacteria</taxon>
        <taxon>Burkholderiales</taxon>
        <taxon>Tepidimonas</taxon>
    </lineage>
</organism>
<evidence type="ECO:0000256" key="2">
    <source>
        <dbReference type="ARBA" id="ARBA00022692"/>
    </source>
</evidence>
<dbReference type="OrthoDB" id="5288149at2"/>
<dbReference type="GO" id="GO:0097347">
    <property type="term" value="C:TAM protein secretion complex"/>
    <property type="evidence" value="ECO:0007669"/>
    <property type="project" value="TreeGrafter"/>
</dbReference>
<dbReference type="PANTHER" id="PTHR36985:SF1">
    <property type="entry name" value="TRANSLOCATION AND ASSEMBLY MODULE SUBUNIT TAMB"/>
    <property type="match status" value="1"/>
</dbReference>
<dbReference type="EMBL" id="VJON01000015">
    <property type="protein sequence ID" value="TSE34710.1"/>
    <property type="molecule type" value="Genomic_DNA"/>
</dbReference>
<evidence type="ECO:0000256" key="4">
    <source>
        <dbReference type="ARBA" id="ARBA00023136"/>
    </source>
</evidence>
<dbReference type="RefSeq" id="WP_144328180.1">
    <property type="nucleotide sequence ID" value="NZ_VJON01000015.1"/>
</dbReference>
<accession>A0A554XFV2</accession>
<evidence type="ECO:0000256" key="1">
    <source>
        <dbReference type="ARBA" id="ARBA00004167"/>
    </source>
</evidence>
<evidence type="ECO:0000259" key="7">
    <source>
        <dbReference type="Pfam" id="PF04357"/>
    </source>
</evidence>
<evidence type="ECO:0000256" key="3">
    <source>
        <dbReference type="ARBA" id="ARBA00022989"/>
    </source>
</evidence>
<feature type="domain" description="Translocation and assembly module TamB C-terminal" evidence="7">
    <location>
        <begin position="974"/>
        <end position="1309"/>
    </location>
</feature>
<name>A0A554XFV2_9BURK</name>
<dbReference type="GO" id="GO:0005886">
    <property type="term" value="C:plasma membrane"/>
    <property type="evidence" value="ECO:0007669"/>
    <property type="project" value="InterPro"/>
</dbReference>
<reference evidence="8 9" key="1">
    <citation type="submission" date="2019-07" db="EMBL/GenBank/DDBJ databases">
        <title>Tepidimonas charontis SPSP-6 draft genome.</title>
        <authorList>
            <person name="Da Costa M.S."/>
            <person name="Froufe H.J.C."/>
            <person name="Egas C."/>
            <person name="Albuquerque L."/>
        </authorList>
    </citation>
    <scope>NUCLEOTIDE SEQUENCE [LARGE SCALE GENOMIC DNA]</scope>
    <source>
        <strain evidence="8 9">SPSP-6</strain>
    </source>
</reference>
<keyword evidence="3 6" id="KW-1133">Transmembrane helix</keyword>